<dbReference type="InterPro" id="IPR006171">
    <property type="entry name" value="TOPRIM_dom"/>
</dbReference>
<dbReference type="GO" id="GO:0006281">
    <property type="term" value="P:DNA repair"/>
    <property type="evidence" value="ECO:0007669"/>
    <property type="project" value="InterPro"/>
</dbReference>
<dbReference type="InterPro" id="IPR013826">
    <property type="entry name" value="Topo_IA_cen_sub3"/>
</dbReference>
<dbReference type="InterPro" id="IPR023405">
    <property type="entry name" value="Topo_IA_core_domain"/>
</dbReference>
<dbReference type="Gene3D" id="2.70.20.10">
    <property type="entry name" value="Topoisomerase I, domain 3"/>
    <property type="match status" value="1"/>
</dbReference>
<keyword evidence="6" id="KW-0863">Zinc-finger</keyword>
<dbReference type="FunFam" id="1.10.290.10:FF:000003">
    <property type="entry name" value="DNA topoisomerase"/>
    <property type="match status" value="1"/>
</dbReference>
<feature type="region of interest" description="Disordered" evidence="13">
    <location>
        <begin position="345"/>
        <end position="372"/>
    </location>
</feature>
<dbReference type="SUPFAM" id="SSF158702">
    <property type="entry name" value="Sec63 N-terminal domain-like"/>
    <property type="match status" value="1"/>
</dbReference>
<dbReference type="CDD" id="cd00186">
    <property type="entry name" value="TOP1Ac"/>
    <property type="match status" value="1"/>
</dbReference>
<dbReference type="SMART" id="SM00278">
    <property type="entry name" value="HhH1"/>
    <property type="match status" value="1"/>
</dbReference>
<dbReference type="InterPro" id="IPR023406">
    <property type="entry name" value="Topo_IA_AS"/>
</dbReference>
<keyword evidence="5" id="KW-0677">Repeat</keyword>
<evidence type="ECO:0000256" key="8">
    <source>
        <dbReference type="ARBA" id="ARBA00022842"/>
    </source>
</evidence>
<keyword evidence="10 12" id="KW-0238">DNA-binding</keyword>
<dbReference type="KEGG" id="mfk:E2N92_11610"/>
<dbReference type="InterPro" id="IPR003601">
    <property type="entry name" value="Topo_IA_2"/>
</dbReference>
<evidence type="ECO:0000256" key="9">
    <source>
        <dbReference type="ARBA" id="ARBA00023029"/>
    </source>
</evidence>
<dbReference type="InterPro" id="IPR013824">
    <property type="entry name" value="Topo_IA_cen_sub1"/>
</dbReference>
<dbReference type="InterPro" id="IPR005739">
    <property type="entry name" value="TopoI_arch"/>
</dbReference>
<dbReference type="PROSITE" id="PS00396">
    <property type="entry name" value="TOPO_IA_1"/>
    <property type="match status" value="1"/>
</dbReference>
<dbReference type="InterPro" id="IPR013498">
    <property type="entry name" value="Topo_IA_Znf"/>
</dbReference>
<reference evidence="16" key="2">
    <citation type="submission" date="2019-03" db="EMBL/GenBank/DDBJ databases">
        <authorList>
            <person name="Chen S.-C."/>
            <person name="Wu S.-Y."/>
            <person name="Lai M.-C."/>
        </authorList>
    </citation>
    <scope>NUCLEOTIDE SEQUENCE</scope>
    <source>
        <strain evidence="16">ML15</strain>
    </source>
</reference>
<dbReference type="InterPro" id="IPR034144">
    <property type="entry name" value="TOPRIM_TopoIII"/>
</dbReference>
<dbReference type="Proteomes" id="UP000826709">
    <property type="component" value="Chromosome"/>
</dbReference>
<dbReference type="SMART" id="SM00437">
    <property type="entry name" value="TOP1Ac"/>
    <property type="match status" value="1"/>
</dbReference>
<comment type="catalytic activity">
    <reaction evidence="1 12">
        <text>ATP-independent breakage of single-stranded DNA, followed by passage and rejoining.</text>
        <dbReference type="EC" id="5.6.2.1"/>
    </reaction>
</comment>
<protein>
    <recommendedName>
        <fullName evidence="12">DNA topoisomerase 1</fullName>
        <ecNumber evidence="12">5.6.2.1</ecNumber>
    </recommendedName>
    <alternativeName>
        <fullName evidence="12">DNA topoisomerase I</fullName>
    </alternativeName>
</protein>
<keyword evidence="11 12" id="KW-0413">Isomerase</keyword>
<proteinExistence type="inferred from homology"/>
<feature type="site" description="Interaction with DNA" evidence="12">
    <location>
        <position position="313"/>
    </location>
</feature>
<comment type="similarity">
    <text evidence="3 12">Belongs to the type IA topoisomerase family.</text>
</comment>
<organism evidence="16 17">
    <name type="scientific">Methanofollis formosanus</name>
    <dbReference type="NCBI Taxonomy" id="299308"/>
    <lineage>
        <taxon>Archaea</taxon>
        <taxon>Methanobacteriati</taxon>
        <taxon>Methanobacteriota</taxon>
        <taxon>Stenosarchaea group</taxon>
        <taxon>Methanomicrobia</taxon>
        <taxon>Methanomicrobiales</taxon>
        <taxon>Methanomicrobiaceae</taxon>
        <taxon>Methanofollis</taxon>
    </lineage>
</organism>
<evidence type="ECO:0000256" key="6">
    <source>
        <dbReference type="ARBA" id="ARBA00022771"/>
    </source>
</evidence>
<feature type="compositionally biased region" description="Basic residues" evidence="13">
    <location>
        <begin position="345"/>
        <end position="357"/>
    </location>
</feature>
<dbReference type="SMART" id="SM00493">
    <property type="entry name" value="TOPRIM"/>
    <property type="match status" value="1"/>
</dbReference>
<comment type="function">
    <text evidence="12">Releases the supercoiling and torsional tension of DNA, which is introduced during the DNA replication and transcription, by transiently cleaving and rejoining one strand of the DNA duplex. Introduces a single-strand break via transesterification at a target site in duplex DNA. The scissile phosphodiester is attacked by the catalytic tyrosine of the enzyme, resulting in the formation of a DNA-(5'-phosphotyrosyl)-enzyme intermediate and the expulsion of a 3'-OH DNA strand. The free DNA strand then undergoes passage around the unbroken strand, thus removing DNA supercoils. Finally, in the religation step, the DNA 3'-OH attacks the covalent intermediate to expel the active-site tyrosine and restore the DNA phosphodiester backbone.</text>
</comment>
<dbReference type="Pfam" id="PF14520">
    <property type="entry name" value="HHH_5"/>
    <property type="match status" value="2"/>
</dbReference>
<feature type="site" description="Interaction with DNA" evidence="12">
    <location>
        <position position="164"/>
    </location>
</feature>
<comment type="subunit">
    <text evidence="12">Monomer.</text>
</comment>
<feature type="domain" description="Topo IA-type catalytic" evidence="15">
    <location>
        <begin position="154"/>
        <end position="564"/>
    </location>
</feature>
<dbReference type="EMBL" id="CP037968">
    <property type="protein sequence ID" value="QYZ80024.1"/>
    <property type="molecule type" value="Genomic_DNA"/>
</dbReference>
<keyword evidence="9 12" id="KW-0799">Topoisomerase</keyword>
<evidence type="ECO:0000256" key="10">
    <source>
        <dbReference type="ARBA" id="ARBA00023125"/>
    </source>
</evidence>
<keyword evidence="8" id="KW-0460">Magnesium</keyword>
<dbReference type="EC" id="5.6.2.1" evidence="12"/>
<comment type="caution">
    <text evidence="12">Lacks conserved residue(s) required for the propagation of feature annotation.</text>
</comment>
<dbReference type="InterPro" id="IPR028612">
    <property type="entry name" value="Topoisom_1_IA"/>
</dbReference>
<dbReference type="Gene3D" id="3.30.65.10">
    <property type="entry name" value="Bacterial Topoisomerase I, domain 1"/>
    <property type="match status" value="1"/>
</dbReference>
<sequence>MRLIVAEKNISARRVAAILAEEKKVATKKEGGVDTYSFGDTVVVGLKGHVVEVDFEPGYANWRSAERPPRSLIDAGTLKRPTEKKIVALLQKLAKKADQVIIATDFDTEGELIGKEALELVQAVNAKVPILRARFSAITPQEIRRAFAEPTELDFALAAAGESRQIIDLVWGASLTRFISIAARRGGANILSVGRVQSPTLAMIVDREREIEKFVPEPYWMLTLQTEKDHTPLELRHTAGRFTDRAEAFGAKERTKDPLTVTDVKEGVKHDRAPTPFDTTALLVAAGRLGISAANAMRIAEDLYMNGFISYPRTDNTVYPATLDLDEVLRMLVKTPFATETRWVEKHRRPTPTRGKKSSTDHPPIHPTGAATREQLGEDRWKLYELVVRRFLATLSPDAEWATMKVNFDAGGEPYTATGGRLKEDGWRRVYPYSKAAERIIPVCTVGERLPILSVDLEEKETQPSPRYTQSRLIQTMEELGLGTKSTRHEVIQKLISRRYVQDGPLRPTLVGRAVIESLEAHADTITRPDMTRTLETHMQQIKERKKSREDVVNESRGMLHSVFDDLEANEEQIGEEIIDRTVAERTIGPCPVCGKNLQLRQAHGSSQFIGCSGYPECTFNISLPGVMWGKAIRVEKVCEKHGLSHVRLIRKGARPWDIGCPLCSHIESNAETLRMMPSMTAGLLAELQARHIYTVPDIAKMAPEGLAGRLGIGAKTAETLVAEANDVLDLLRRRSEMKKFIRAEVPPRRRRSHAKIAKQLIEAGIDDIQALGGAKPALLKKAGLSDEETGNLLARARAVSSEQRLKEAGLPAVSVKKYVAAGIAGPEDFAAFHPAYISAVSGVRVETVWKHAQTACEALGREPPEKITQKKLDSGKKELLQVPGIGEATIEKLYLAGITDAASLAVADPKEAAEKSGIAVEKIRDYVASISTERKTKK</sequence>
<evidence type="ECO:0000259" key="14">
    <source>
        <dbReference type="PROSITE" id="PS50880"/>
    </source>
</evidence>
<dbReference type="InterPro" id="IPR000380">
    <property type="entry name" value="Topo_IA"/>
</dbReference>
<name>A0A8G1EHA0_9EURY</name>
<feature type="site" description="Interaction with DNA" evidence="12">
    <location>
        <position position="49"/>
    </location>
</feature>
<dbReference type="GO" id="GO:0003677">
    <property type="term" value="F:DNA binding"/>
    <property type="evidence" value="ECO:0007669"/>
    <property type="project" value="UniProtKB-KW"/>
</dbReference>
<dbReference type="GO" id="GO:0008270">
    <property type="term" value="F:zinc ion binding"/>
    <property type="evidence" value="ECO:0007669"/>
    <property type="project" value="UniProtKB-KW"/>
</dbReference>
<dbReference type="SMART" id="SM00436">
    <property type="entry name" value="TOP1Bc"/>
    <property type="match status" value="1"/>
</dbReference>
<dbReference type="Gene3D" id="1.10.290.10">
    <property type="entry name" value="Topoisomerase I, domain 4"/>
    <property type="match status" value="1"/>
</dbReference>
<dbReference type="PANTHER" id="PTHR11390">
    <property type="entry name" value="PROKARYOTIC DNA TOPOISOMERASE"/>
    <property type="match status" value="1"/>
</dbReference>
<dbReference type="InterPro" id="IPR003602">
    <property type="entry name" value="Topo_IA_DNA-bd_dom"/>
</dbReference>
<dbReference type="OrthoDB" id="30963at2157"/>
<evidence type="ECO:0000256" key="2">
    <source>
        <dbReference type="ARBA" id="ARBA00001946"/>
    </source>
</evidence>
<dbReference type="Gene3D" id="1.10.150.20">
    <property type="entry name" value="5' to 3' exonuclease, C-terminal subdomain"/>
    <property type="match status" value="2"/>
</dbReference>
<feature type="site" description="Interaction with DNA" evidence="12">
    <location>
        <position position="498"/>
    </location>
</feature>
<evidence type="ECO:0000313" key="17">
    <source>
        <dbReference type="Proteomes" id="UP000826709"/>
    </source>
</evidence>
<evidence type="ECO:0000256" key="12">
    <source>
        <dbReference type="HAMAP-Rule" id="MF_00952"/>
    </source>
</evidence>
<dbReference type="PROSITE" id="PS52039">
    <property type="entry name" value="TOPO_IA_2"/>
    <property type="match status" value="1"/>
</dbReference>
<dbReference type="InterPro" id="IPR013497">
    <property type="entry name" value="Topo_IA_cen"/>
</dbReference>
<dbReference type="SUPFAM" id="SSF56712">
    <property type="entry name" value="Prokaryotic type I DNA topoisomerase"/>
    <property type="match status" value="1"/>
</dbReference>
<dbReference type="NCBIfam" id="NF005555">
    <property type="entry name" value="PRK07220.1"/>
    <property type="match status" value="1"/>
</dbReference>
<evidence type="ECO:0000256" key="11">
    <source>
        <dbReference type="ARBA" id="ARBA00023235"/>
    </source>
</evidence>
<dbReference type="GO" id="GO:0005694">
    <property type="term" value="C:chromosome"/>
    <property type="evidence" value="ECO:0007669"/>
    <property type="project" value="InterPro"/>
</dbReference>
<dbReference type="GO" id="GO:0006310">
    <property type="term" value="P:DNA recombination"/>
    <property type="evidence" value="ECO:0007669"/>
    <property type="project" value="TreeGrafter"/>
</dbReference>
<evidence type="ECO:0000259" key="15">
    <source>
        <dbReference type="PROSITE" id="PS52039"/>
    </source>
</evidence>
<evidence type="ECO:0000256" key="5">
    <source>
        <dbReference type="ARBA" id="ARBA00022737"/>
    </source>
</evidence>
<dbReference type="PANTHER" id="PTHR11390:SF26">
    <property type="entry name" value="DNA TOPOISOMERASE 1"/>
    <property type="match status" value="1"/>
</dbReference>
<evidence type="ECO:0000256" key="4">
    <source>
        <dbReference type="ARBA" id="ARBA00022723"/>
    </source>
</evidence>
<feature type="domain" description="Toprim" evidence="14">
    <location>
        <begin position="1"/>
        <end position="136"/>
    </location>
</feature>
<dbReference type="Pfam" id="PF01396">
    <property type="entry name" value="Zn_ribbon_Top1"/>
    <property type="match status" value="1"/>
</dbReference>
<keyword evidence="7" id="KW-0862">Zinc</keyword>
<dbReference type="NCBIfam" id="TIGR01057">
    <property type="entry name" value="topA_arch"/>
    <property type="match status" value="1"/>
</dbReference>
<dbReference type="CDD" id="cd03362">
    <property type="entry name" value="TOPRIM_TopoIA_TopoIII"/>
    <property type="match status" value="1"/>
</dbReference>
<dbReference type="InterPro" id="IPR003583">
    <property type="entry name" value="Hlx-hairpin-Hlx_DNA-bd_motif"/>
</dbReference>
<dbReference type="AlphaFoldDB" id="A0A8G1EHA0"/>
<evidence type="ECO:0000256" key="13">
    <source>
        <dbReference type="SAM" id="MobiDB-lite"/>
    </source>
</evidence>
<dbReference type="Gene3D" id="1.10.460.10">
    <property type="entry name" value="Topoisomerase I, domain 2"/>
    <property type="match status" value="1"/>
</dbReference>
<feature type="region of interest" description="Interaction with DNA" evidence="12">
    <location>
        <begin position="192"/>
        <end position="197"/>
    </location>
</feature>
<dbReference type="RefSeq" id="WP_220681330.1">
    <property type="nucleotide sequence ID" value="NZ_CP037968.1"/>
</dbReference>
<evidence type="ECO:0000313" key="16">
    <source>
        <dbReference type="EMBL" id="QYZ80024.1"/>
    </source>
</evidence>
<dbReference type="InterPro" id="IPR013825">
    <property type="entry name" value="Topo_IA_cen_sub2"/>
</dbReference>
<keyword evidence="4" id="KW-0479">Metal-binding</keyword>
<comment type="cofactor">
    <cofactor evidence="2">
        <name>Mg(2+)</name>
        <dbReference type="ChEBI" id="CHEBI:18420"/>
    </cofactor>
</comment>
<dbReference type="PRINTS" id="PR00417">
    <property type="entry name" value="PRTPISMRASEI"/>
</dbReference>
<dbReference type="PROSITE" id="PS50880">
    <property type="entry name" value="TOPRIM"/>
    <property type="match status" value="1"/>
</dbReference>
<gene>
    <name evidence="12" type="primary">topA</name>
    <name evidence="16" type="ORF">E2N92_11610</name>
</gene>
<reference evidence="16" key="1">
    <citation type="journal article" date="2005" name="Int. J. Syst. Evol. Microbiol.">
        <title>Methanofollis formosanus sp. nov., isolated from a fish pond.</title>
        <authorList>
            <person name="Wu S.Y."/>
            <person name="Chen S.C."/>
            <person name="Lai M.C."/>
        </authorList>
    </citation>
    <scope>NUCLEOTIDE SEQUENCE</scope>
    <source>
        <strain evidence="16">ML15</strain>
    </source>
</reference>
<feature type="site" description="Interaction with DNA" evidence="12">
    <location>
        <position position="168"/>
    </location>
</feature>
<dbReference type="HAMAP" id="MF_00952">
    <property type="entry name" value="Topoisom_1_prok"/>
    <property type="match status" value="1"/>
</dbReference>
<evidence type="ECO:0000256" key="3">
    <source>
        <dbReference type="ARBA" id="ARBA00009446"/>
    </source>
</evidence>
<dbReference type="Gene3D" id="3.40.50.140">
    <property type="match status" value="1"/>
</dbReference>
<dbReference type="GO" id="GO:0003917">
    <property type="term" value="F:DNA topoisomerase type I (single strand cut, ATP-independent) activity"/>
    <property type="evidence" value="ECO:0007669"/>
    <property type="project" value="UniProtKB-UniRule"/>
</dbReference>
<dbReference type="GO" id="GO:0006265">
    <property type="term" value="P:DNA topological change"/>
    <property type="evidence" value="ECO:0007669"/>
    <property type="project" value="UniProtKB-UniRule"/>
</dbReference>
<accession>A0A8G1EHA0</accession>
<evidence type="ECO:0000256" key="7">
    <source>
        <dbReference type="ARBA" id="ARBA00022833"/>
    </source>
</evidence>
<evidence type="ECO:0000256" key="1">
    <source>
        <dbReference type="ARBA" id="ARBA00000213"/>
    </source>
</evidence>
<dbReference type="NCBIfam" id="NF011532">
    <property type="entry name" value="PRK14973.1"/>
    <property type="match status" value="1"/>
</dbReference>
<keyword evidence="17" id="KW-1185">Reference proteome</keyword>
<dbReference type="Pfam" id="PF01131">
    <property type="entry name" value="Topoisom_bac"/>
    <property type="match status" value="1"/>
</dbReference>
<dbReference type="Pfam" id="PF01751">
    <property type="entry name" value="Toprim"/>
    <property type="match status" value="1"/>
</dbReference>
<feature type="active site" description="O-(5'-phospho-DNA)-tyrosine intermediate" evidence="12">
    <location>
        <position position="311"/>
    </location>
</feature>